<name>R7RXI6_STEHR</name>
<dbReference type="EMBL" id="JH687400">
    <property type="protein sequence ID" value="EIM80044.1"/>
    <property type="molecule type" value="Genomic_DNA"/>
</dbReference>
<dbReference type="eggNOG" id="KOG2069">
    <property type="taxonomic scope" value="Eukaryota"/>
</dbReference>
<evidence type="ECO:0000256" key="5">
    <source>
        <dbReference type="ARBA" id="ARBA00022927"/>
    </source>
</evidence>
<protein>
    <recommendedName>
        <fullName evidence="3">Conserved oligomeric Golgi complex subunit 8</fullName>
    </recommendedName>
    <alternativeName>
        <fullName evidence="8">Component of oligomeric Golgi complex 8</fullName>
    </alternativeName>
</protein>
<dbReference type="KEGG" id="shs:STEHIDRAFT_150859"/>
<evidence type="ECO:0000313" key="10">
    <source>
        <dbReference type="EMBL" id="EIM80044.1"/>
    </source>
</evidence>
<dbReference type="OrthoDB" id="1661054at2759"/>
<sequence length="605" mass="65320">MSERDGSRSGVFVSSAWPPPTSLSSTSSQLTNALTTLCTSSYPTFLSLHTSTSSLHSSLDTFSTSLSTLLDTLPALESSSKSFSTQIKHVQSERQKASLVLDQSSKLNDILEPPFLTETCILNGFYAEALDLHCHAAALAFKFPDVRVVADVKAEVDGAIRGLVQGLVGTLREPGVKLPALWKAVGFLRKMGVFGVGEEGEEELAVAFLSGRGECLEAALRAVGAGMEGEVGVGLGVGASVGKEGWVRYLKKYMDMWREGVHDVVTQFSTIFLTPSTSSTSTGTSTPPKTLTPLPLRPSTPTLSSPTSSTSPRTPSTFILTLLPTFTSNAIHTHLLPTLHTVLPHIQDPSSLTSLLTQLTYCATSFSRIGLDFRGLLGPIFEDTVRWSVESALKSATEEFVTLVQRETQLGTRTKGRRLPSAWLVSTTPLGAIQVPQAVQANVLDGTPAHVPPHMLTSYPPLAVYVNAILTTFNSWRLLAPAALLPVLLSDLDEALATSGEVLLNYVRIVEDGLSGAEGDDNETETEKGVREKEVFVVRRAGEVWVRVLVPFLRRGMSEGVYGAPLEVVDGEDGEERKVGEKLERVMVEWRSWLEGGKEKEHSAE</sequence>
<dbReference type="PANTHER" id="PTHR21311">
    <property type="entry name" value="CONSERVED OLIGOMERIC GOLGI COMPLEX COMPONENT 8"/>
    <property type="match status" value="1"/>
</dbReference>
<feature type="region of interest" description="Disordered" evidence="9">
    <location>
        <begin position="276"/>
        <end position="314"/>
    </location>
</feature>
<dbReference type="OMA" id="QRCIHGV"/>
<dbReference type="GeneID" id="18800115"/>
<dbReference type="AlphaFoldDB" id="R7RXI6"/>
<dbReference type="RefSeq" id="XP_007311021.1">
    <property type="nucleotide sequence ID" value="XM_007310959.1"/>
</dbReference>
<dbReference type="GO" id="GO:0000139">
    <property type="term" value="C:Golgi membrane"/>
    <property type="evidence" value="ECO:0007669"/>
    <property type="project" value="UniProtKB-SubCell"/>
</dbReference>
<keyword evidence="5" id="KW-0653">Protein transport</keyword>
<comment type="subcellular location">
    <subcellularLocation>
        <location evidence="1">Golgi apparatus membrane</location>
        <topology evidence="1">Peripheral membrane protein</topology>
    </subcellularLocation>
</comment>
<evidence type="ECO:0000256" key="1">
    <source>
        <dbReference type="ARBA" id="ARBA00004395"/>
    </source>
</evidence>
<evidence type="ECO:0000256" key="8">
    <source>
        <dbReference type="ARBA" id="ARBA00031347"/>
    </source>
</evidence>
<dbReference type="InterPro" id="IPR007255">
    <property type="entry name" value="COG8"/>
</dbReference>
<gene>
    <name evidence="10" type="ORF">STEHIDRAFT_150859</name>
</gene>
<evidence type="ECO:0000313" key="11">
    <source>
        <dbReference type="Proteomes" id="UP000053927"/>
    </source>
</evidence>
<evidence type="ECO:0000256" key="7">
    <source>
        <dbReference type="ARBA" id="ARBA00023136"/>
    </source>
</evidence>
<comment type="similarity">
    <text evidence="2">Belongs to the COG8 family.</text>
</comment>
<dbReference type="GO" id="GO:0015031">
    <property type="term" value="P:protein transport"/>
    <property type="evidence" value="ECO:0007669"/>
    <property type="project" value="UniProtKB-KW"/>
</dbReference>
<keyword evidence="11" id="KW-1185">Reference proteome</keyword>
<evidence type="ECO:0000256" key="3">
    <source>
        <dbReference type="ARBA" id="ARBA00020983"/>
    </source>
</evidence>
<dbReference type="Proteomes" id="UP000053927">
    <property type="component" value="Unassembled WGS sequence"/>
</dbReference>
<keyword evidence="4" id="KW-0813">Transport</keyword>
<accession>R7RXI6</accession>
<evidence type="ECO:0000256" key="4">
    <source>
        <dbReference type="ARBA" id="ARBA00022448"/>
    </source>
</evidence>
<keyword evidence="6" id="KW-0333">Golgi apparatus</keyword>
<keyword evidence="7" id="KW-0472">Membrane</keyword>
<dbReference type="Pfam" id="PF04124">
    <property type="entry name" value="Dor1"/>
    <property type="match status" value="1"/>
</dbReference>
<evidence type="ECO:0000256" key="9">
    <source>
        <dbReference type="SAM" id="MobiDB-lite"/>
    </source>
</evidence>
<proteinExistence type="inferred from homology"/>
<organism evidence="10 11">
    <name type="scientific">Stereum hirsutum (strain FP-91666)</name>
    <name type="common">White-rot fungus</name>
    <dbReference type="NCBI Taxonomy" id="721885"/>
    <lineage>
        <taxon>Eukaryota</taxon>
        <taxon>Fungi</taxon>
        <taxon>Dikarya</taxon>
        <taxon>Basidiomycota</taxon>
        <taxon>Agaricomycotina</taxon>
        <taxon>Agaricomycetes</taxon>
        <taxon>Russulales</taxon>
        <taxon>Stereaceae</taxon>
        <taxon>Stereum</taxon>
    </lineage>
</organism>
<dbReference type="PANTHER" id="PTHR21311:SF0">
    <property type="entry name" value="CONSERVED OLIGOMERIC GOLGI COMPLEX SUBUNIT 8"/>
    <property type="match status" value="1"/>
</dbReference>
<reference evidence="11" key="1">
    <citation type="journal article" date="2012" name="Science">
        <title>The Paleozoic origin of enzymatic lignin decomposition reconstructed from 31 fungal genomes.</title>
        <authorList>
            <person name="Floudas D."/>
            <person name="Binder M."/>
            <person name="Riley R."/>
            <person name="Barry K."/>
            <person name="Blanchette R.A."/>
            <person name="Henrissat B."/>
            <person name="Martinez A.T."/>
            <person name="Otillar R."/>
            <person name="Spatafora J.W."/>
            <person name="Yadav J.S."/>
            <person name="Aerts A."/>
            <person name="Benoit I."/>
            <person name="Boyd A."/>
            <person name="Carlson A."/>
            <person name="Copeland A."/>
            <person name="Coutinho P.M."/>
            <person name="de Vries R.P."/>
            <person name="Ferreira P."/>
            <person name="Findley K."/>
            <person name="Foster B."/>
            <person name="Gaskell J."/>
            <person name="Glotzer D."/>
            <person name="Gorecki P."/>
            <person name="Heitman J."/>
            <person name="Hesse C."/>
            <person name="Hori C."/>
            <person name="Igarashi K."/>
            <person name="Jurgens J.A."/>
            <person name="Kallen N."/>
            <person name="Kersten P."/>
            <person name="Kohler A."/>
            <person name="Kuees U."/>
            <person name="Kumar T.K.A."/>
            <person name="Kuo A."/>
            <person name="LaButti K."/>
            <person name="Larrondo L.F."/>
            <person name="Lindquist E."/>
            <person name="Ling A."/>
            <person name="Lombard V."/>
            <person name="Lucas S."/>
            <person name="Lundell T."/>
            <person name="Martin R."/>
            <person name="McLaughlin D.J."/>
            <person name="Morgenstern I."/>
            <person name="Morin E."/>
            <person name="Murat C."/>
            <person name="Nagy L.G."/>
            <person name="Nolan M."/>
            <person name="Ohm R.A."/>
            <person name="Patyshakuliyeva A."/>
            <person name="Rokas A."/>
            <person name="Ruiz-Duenas F.J."/>
            <person name="Sabat G."/>
            <person name="Salamov A."/>
            <person name="Samejima M."/>
            <person name="Schmutz J."/>
            <person name="Slot J.C."/>
            <person name="St John F."/>
            <person name="Stenlid J."/>
            <person name="Sun H."/>
            <person name="Sun S."/>
            <person name="Syed K."/>
            <person name="Tsang A."/>
            <person name="Wiebenga A."/>
            <person name="Young D."/>
            <person name="Pisabarro A."/>
            <person name="Eastwood D.C."/>
            <person name="Martin F."/>
            <person name="Cullen D."/>
            <person name="Grigoriev I.V."/>
            <person name="Hibbett D.S."/>
        </authorList>
    </citation>
    <scope>NUCLEOTIDE SEQUENCE [LARGE SCALE GENOMIC DNA]</scope>
    <source>
        <strain evidence="11">FP-91666</strain>
    </source>
</reference>
<dbReference type="GO" id="GO:0006891">
    <property type="term" value="P:intra-Golgi vesicle-mediated transport"/>
    <property type="evidence" value="ECO:0007669"/>
    <property type="project" value="TreeGrafter"/>
</dbReference>
<dbReference type="GO" id="GO:0017119">
    <property type="term" value="C:Golgi transport complex"/>
    <property type="evidence" value="ECO:0007669"/>
    <property type="project" value="InterPro"/>
</dbReference>
<evidence type="ECO:0000256" key="6">
    <source>
        <dbReference type="ARBA" id="ARBA00023034"/>
    </source>
</evidence>
<evidence type="ECO:0000256" key="2">
    <source>
        <dbReference type="ARBA" id="ARBA00006419"/>
    </source>
</evidence>